<dbReference type="GO" id="GO:0003735">
    <property type="term" value="F:structural constituent of ribosome"/>
    <property type="evidence" value="ECO:0007669"/>
    <property type="project" value="InterPro"/>
</dbReference>
<dbReference type="PANTHER" id="PTHR11127:SF2">
    <property type="entry name" value="LARGE RIBOSOMAL SUBUNIT PROTEIN EL14"/>
    <property type="match status" value="1"/>
</dbReference>
<comment type="caution">
    <text evidence="9">The sequence shown here is derived from an EMBL/GenBank/DDBJ whole genome shotgun (WGS) entry which is preliminary data.</text>
</comment>
<evidence type="ECO:0000256" key="5">
    <source>
        <dbReference type="ARBA" id="ARBA00022980"/>
    </source>
</evidence>
<comment type="similarity">
    <text evidence="3">Belongs to the eukaryotic ribosomal protein eL14 family.</text>
</comment>
<dbReference type="Pfam" id="PF01929">
    <property type="entry name" value="Ribosomal_L14e"/>
    <property type="match status" value="1"/>
</dbReference>
<evidence type="ECO:0000259" key="7">
    <source>
        <dbReference type="Pfam" id="PF00467"/>
    </source>
</evidence>
<dbReference type="InterPro" id="IPR014722">
    <property type="entry name" value="Rib_uL2_dom2"/>
</dbReference>
<dbReference type="AlphaFoldDB" id="A0AAV5RDY9"/>
<comment type="subcellular location">
    <subcellularLocation>
        <location evidence="2">Cytoplasm</location>
    </subcellularLocation>
</comment>
<dbReference type="InterPro" id="IPR008991">
    <property type="entry name" value="Translation_prot_SH3-like_sf"/>
</dbReference>
<dbReference type="Pfam" id="PF00467">
    <property type="entry name" value="KOW"/>
    <property type="match status" value="1"/>
</dbReference>
<keyword evidence="10" id="KW-1185">Reference proteome</keyword>
<dbReference type="InterPro" id="IPR039660">
    <property type="entry name" value="Ribosomal_eL14"/>
</dbReference>
<dbReference type="GO" id="GO:0006412">
    <property type="term" value="P:translation"/>
    <property type="evidence" value="ECO:0007669"/>
    <property type="project" value="InterPro"/>
</dbReference>
<dbReference type="CDD" id="cd23702">
    <property type="entry name" value="eL14"/>
    <property type="match status" value="1"/>
</dbReference>
<accession>A0AAV5RDY9</accession>
<evidence type="ECO:0000256" key="1">
    <source>
        <dbReference type="ARBA" id="ARBA00004021"/>
    </source>
</evidence>
<keyword evidence="4" id="KW-0963">Cytoplasm</keyword>
<gene>
    <name evidence="9" type="ORF">DASB73_004040</name>
</gene>
<feature type="domain" description="KOW" evidence="7">
    <location>
        <begin position="17"/>
        <end position="47"/>
    </location>
</feature>
<dbReference type="GO" id="GO:0022625">
    <property type="term" value="C:cytosolic large ribosomal subunit"/>
    <property type="evidence" value="ECO:0007669"/>
    <property type="project" value="TreeGrafter"/>
</dbReference>
<dbReference type="InterPro" id="IPR002784">
    <property type="entry name" value="Ribosomal_eL14_dom"/>
</dbReference>
<sequence>MSTETTVKSVNWRLVEVGRVVLINQGKNAGKLAAIVEIIDYKRALIDGPNVPRQGVTLNHVTLTPHVVANVPRGAGHAAIVKKWESSDIESKWAASSWAKKIARTQRRRELSDFERFQVSVLRKQRAYNVRKAVAKA</sequence>
<evidence type="ECO:0000313" key="10">
    <source>
        <dbReference type="Proteomes" id="UP001362899"/>
    </source>
</evidence>
<proteinExistence type="inferred from homology"/>
<dbReference type="FunFam" id="2.30.30.30:FF:000030">
    <property type="entry name" value="60S ribosomal protein L14"/>
    <property type="match status" value="1"/>
</dbReference>
<dbReference type="GO" id="GO:0042273">
    <property type="term" value="P:ribosomal large subunit biogenesis"/>
    <property type="evidence" value="ECO:0007669"/>
    <property type="project" value="TreeGrafter"/>
</dbReference>
<dbReference type="Proteomes" id="UP001362899">
    <property type="component" value="Unassembled WGS sequence"/>
</dbReference>
<dbReference type="PANTHER" id="PTHR11127">
    <property type="entry name" value="60S RIBOSOMAL PROTEIN L14"/>
    <property type="match status" value="1"/>
</dbReference>
<keyword evidence="5" id="KW-0689">Ribosomal protein</keyword>
<dbReference type="InterPro" id="IPR005824">
    <property type="entry name" value="KOW"/>
</dbReference>
<reference evidence="9 10" key="1">
    <citation type="journal article" date="2023" name="Elife">
        <title>Identification of key yeast species and microbe-microbe interactions impacting larval growth of Drosophila in the wild.</title>
        <authorList>
            <person name="Mure A."/>
            <person name="Sugiura Y."/>
            <person name="Maeda R."/>
            <person name="Honda K."/>
            <person name="Sakurai N."/>
            <person name="Takahashi Y."/>
            <person name="Watada M."/>
            <person name="Katoh T."/>
            <person name="Gotoh A."/>
            <person name="Gotoh Y."/>
            <person name="Taniguchi I."/>
            <person name="Nakamura K."/>
            <person name="Hayashi T."/>
            <person name="Katayama T."/>
            <person name="Uemura T."/>
            <person name="Hattori Y."/>
        </authorList>
    </citation>
    <scope>NUCLEOTIDE SEQUENCE [LARGE SCALE GENOMIC DNA]</scope>
    <source>
        <strain evidence="9 10">SB-73</strain>
    </source>
</reference>
<feature type="domain" description="Large ribosomal subunit protein eL14" evidence="8">
    <location>
        <begin position="52"/>
        <end position="126"/>
    </location>
</feature>
<evidence type="ECO:0000256" key="4">
    <source>
        <dbReference type="ARBA" id="ARBA00022490"/>
    </source>
</evidence>
<keyword evidence="6" id="KW-0687">Ribonucleoprotein</keyword>
<evidence type="ECO:0000256" key="2">
    <source>
        <dbReference type="ARBA" id="ARBA00004496"/>
    </source>
</evidence>
<evidence type="ECO:0000256" key="3">
    <source>
        <dbReference type="ARBA" id="ARBA00006592"/>
    </source>
</evidence>
<evidence type="ECO:0000259" key="8">
    <source>
        <dbReference type="Pfam" id="PF01929"/>
    </source>
</evidence>
<protein>
    <submittedName>
        <fullName evidence="9">Ribosomal 60S subunit protein L14B</fullName>
    </submittedName>
</protein>
<evidence type="ECO:0000256" key="6">
    <source>
        <dbReference type="ARBA" id="ARBA00023274"/>
    </source>
</evidence>
<name>A0AAV5RDY9_STABA</name>
<dbReference type="Gene3D" id="6.10.250.2270">
    <property type="match status" value="1"/>
</dbReference>
<dbReference type="GO" id="GO:0003723">
    <property type="term" value="F:RNA binding"/>
    <property type="evidence" value="ECO:0007669"/>
    <property type="project" value="InterPro"/>
</dbReference>
<dbReference type="EMBL" id="BTGC01000001">
    <property type="protein sequence ID" value="GMM49446.1"/>
    <property type="molecule type" value="Genomic_DNA"/>
</dbReference>
<comment type="function">
    <text evidence="1">Component of the ribosome, a large ribonucleoprotein complex responsible for the synthesis of proteins in the cell. The small ribosomal subunit (SSU) binds messenger RNAs (mRNAs) and translates the encoded message by selecting cognate aminoacyl-transfer RNA (tRNA) molecules. The large subunit (LSU) contains the ribosomal catalytic site termed the peptidyl transferase center (PTC), which catalyzes the formation of peptide bonds, thereby polymerizing the amino acids delivered by tRNAs into a polypeptide chain. The nascent polypeptides leave the ribosome through a tunnel in the LSU and interact with protein factors that function in enzymatic processing, targeting, and the membrane insertion of nascent chains at the exit of the ribosomal tunnel.</text>
</comment>
<organism evidence="9 10">
    <name type="scientific">Starmerella bacillaris</name>
    <name type="common">Yeast</name>
    <name type="synonym">Candida zemplinina</name>
    <dbReference type="NCBI Taxonomy" id="1247836"/>
    <lineage>
        <taxon>Eukaryota</taxon>
        <taxon>Fungi</taxon>
        <taxon>Dikarya</taxon>
        <taxon>Ascomycota</taxon>
        <taxon>Saccharomycotina</taxon>
        <taxon>Dipodascomycetes</taxon>
        <taxon>Dipodascales</taxon>
        <taxon>Trichomonascaceae</taxon>
        <taxon>Starmerella</taxon>
    </lineage>
</organism>
<dbReference type="Gene3D" id="2.30.30.30">
    <property type="match status" value="1"/>
</dbReference>
<evidence type="ECO:0000313" key="9">
    <source>
        <dbReference type="EMBL" id="GMM49446.1"/>
    </source>
</evidence>
<dbReference type="SUPFAM" id="SSF50104">
    <property type="entry name" value="Translation proteins SH3-like domain"/>
    <property type="match status" value="1"/>
</dbReference>